<dbReference type="GO" id="GO:0006352">
    <property type="term" value="P:DNA-templated transcription initiation"/>
    <property type="evidence" value="ECO:0007669"/>
    <property type="project" value="InterPro"/>
</dbReference>
<dbReference type="Pfam" id="PF04545">
    <property type="entry name" value="Sigma70_r4"/>
    <property type="match status" value="1"/>
</dbReference>
<reference evidence="2 3" key="1">
    <citation type="journal article" date="2016" name="Nat. Commun.">
        <title>Thousands of microbial genomes shed light on interconnected biogeochemical processes in an aquifer system.</title>
        <authorList>
            <person name="Anantharaman K."/>
            <person name="Brown C.T."/>
            <person name="Hug L.A."/>
            <person name="Sharon I."/>
            <person name="Castelle C.J."/>
            <person name="Probst A.J."/>
            <person name="Thomas B.C."/>
            <person name="Singh A."/>
            <person name="Wilkins M.J."/>
            <person name="Karaoz U."/>
            <person name="Brodie E.L."/>
            <person name="Williams K.H."/>
            <person name="Hubbard S.S."/>
            <person name="Banfield J.F."/>
        </authorList>
    </citation>
    <scope>NUCLEOTIDE SEQUENCE [LARGE SCALE GENOMIC DNA]</scope>
</reference>
<comment type="caution">
    <text evidence="2">The sequence shown here is derived from an EMBL/GenBank/DDBJ whole genome shotgun (WGS) entry which is preliminary data.</text>
</comment>
<accession>A0A1F4R4F3</accession>
<dbReference type="SUPFAM" id="SSF88659">
    <property type="entry name" value="Sigma3 and sigma4 domains of RNA polymerase sigma factors"/>
    <property type="match status" value="1"/>
</dbReference>
<dbReference type="InterPro" id="IPR013324">
    <property type="entry name" value="RNA_pol_sigma_r3/r4-like"/>
</dbReference>
<gene>
    <name evidence="2" type="ORF">A3H38_04590</name>
</gene>
<dbReference type="Proteomes" id="UP000176938">
    <property type="component" value="Unassembled WGS sequence"/>
</dbReference>
<sequence length="110" mass="13215">MNHQEWFERLKSRLEADEPRVYGHLWVEDRWTIIQVALIKMAIQMLPNLQRRIVELMFFNDLTDDKVARELKLSRTRVHYLKQKALKTLMRSNFVLLAMSPGILERKYSG</sequence>
<evidence type="ECO:0000259" key="1">
    <source>
        <dbReference type="Pfam" id="PF04545"/>
    </source>
</evidence>
<feature type="domain" description="RNA polymerase sigma-70 region 4" evidence="1">
    <location>
        <begin position="42"/>
        <end position="89"/>
    </location>
</feature>
<dbReference type="InterPro" id="IPR007630">
    <property type="entry name" value="RNA_pol_sigma70_r4"/>
</dbReference>
<dbReference type="AlphaFoldDB" id="A0A1F4R4F3"/>
<name>A0A1F4R4F3_UNCSA</name>
<protein>
    <recommendedName>
        <fullName evidence="1">RNA polymerase sigma-70 region 4 domain-containing protein</fullName>
    </recommendedName>
</protein>
<proteinExistence type="predicted"/>
<evidence type="ECO:0000313" key="3">
    <source>
        <dbReference type="Proteomes" id="UP000176938"/>
    </source>
</evidence>
<dbReference type="Gene3D" id="1.20.140.160">
    <property type="match status" value="1"/>
</dbReference>
<organism evidence="2 3">
    <name type="scientific">candidate division WOR-1 bacterium RIFCSPLOWO2_02_FULL_46_20</name>
    <dbReference type="NCBI Taxonomy" id="1802567"/>
    <lineage>
        <taxon>Bacteria</taxon>
        <taxon>Bacillati</taxon>
        <taxon>Saganbacteria</taxon>
    </lineage>
</organism>
<dbReference type="EMBL" id="METP01000065">
    <property type="protein sequence ID" value="OGC03000.1"/>
    <property type="molecule type" value="Genomic_DNA"/>
</dbReference>
<evidence type="ECO:0000313" key="2">
    <source>
        <dbReference type="EMBL" id="OGC03000.1"/>
    </source>
</evidence>
<dbReference type="GO" id="GO:0003700">
    <property type="term" value="F:DNA-binding transcription factor activity"/>
    <property type="evidence" value="ECO:0007669"/>
    <property type="project" value="InterPro"/>
</dbReference>